<protein>
    <submittedName>
        <fullName evidence="3">Uncharacterized protein</fullName>
    </submittedName>
</protein>
<accession>A0A5E4BPS8</accession>
<gene>
    <name evidence="2" type="ORF">GHT09_012278</name>
    <name evidence="3" type="ORF">MONAX_5E008713</name>
</gene>
<name>A0A5E4BPS8_MARMO</name>
<proteinExistence type="predicted"/>
<feature type="compositionally biased region" description="Pro residues" evidence="1">
    <location>
        <begin position="78"/>
        <end position="89"/>
    </location>
</feature>
<reference evidence="3 4" key="1">
    <citation type="submission" date="2019-04" db="EMBL/GenBank/DDBJ databases">
        <authorList>
            <person name="Alioto T."/>
            <person name="Alioto T."/>
        </authorList>
    </citation>
    <scope>NUCLEOTIDE SEQUENCE [LARGE SCALE GENOMIC DNA]</scope>
</reference>
<dbReference type="EMBL" id="WJEC01002382">
    <property type="protein sequence ID" value="KAF7476600.1"/>
    <property type="molecule type" value="Genomic_DNA"/>
</dbReference>
<evidence type="ECO:0000313" key="4">
    <source>
        <dbReference type="Proteomes" id="UP000335636"/>
    </source>
</evidence>
<feature type="compositionally biased region" description="Basic and acidic residues" evidence="1">
    <location>
        <begin position="63"/>
        <end position="77"/>
    </location>
</feature>
<feature type="compositionally biased region" description="Low complexity" evidence="1">
    <location>
        <begin position="96"/>
        <end position="125"/>
    </location>
</feature>
<evidence type="ECO:0000313" key="3">
    <source>
        <dbReference type="EMBL" id="VTJ71266.1"/>
    </source>
</evidence>
<organism evidence="3 4">
    <name type="scientific">Marmota monax</name>
    <name type="common">Woodchuck</name>
    <dbReference type="NCBI Taxonomy" id="9995"/>
    <lineage>
        <taxon>Eukaryota</taxon>
        <taxon>Metazoa</taxon>
        <taxon>Chordata</taxon>
        <taxon>Craniata</taxon>
        <taxon>Vertebrata</taxon>
        <taxon>Euteleostomi</taxon>
        <taxon>Mammalia</taxon>
        <taxon>Eutheria</taxon>
        <taxon>Euarchontoglires</taxon>
        <taxon>Glires</taxon>
        <taxon>Rodentia</taxon>
        <taxon>Sciuromorpha</taxon>
        <taxon>Sciuridae</taxon>
        <taxon>Xerinae</taxon>
        <taxon>Marmotini</taxon>
        <taxon>Marmota</taxon>
    </lineage>
</organism>
<dbReference type="Proteomes" id="UP000662637">
    <property type="component" value="Unassembled WGS sequence"/>
</dbReference>
<evidence type="ECO:0000256" key="1">
    <source>
        <dbReference type="SAM" id="MobiDB-lite"/>
    </source>
</evidence>
<dbReference type="EMBL" id="CABDUW010000545">
    <property type="protein sequence ID" value="VTJ71266.1"/>
    <property type="molecule type" value="Genomic_DNA"/>
</dbReference>
<keyword evidence="4" id="KW-1185">Reference proteome</keyword>
<sequence>MPRPRPAELAPPCPLRGVLRVKRRADPPAALALHPGTVRPRRGGRALSSQSRPPVLGVWRSNLHPDLHLARDPDPDPARPPPPPPPGPWTTPTSIRTTRAWRPWRRPPTATSAPAASPAASSTAPCGLPSPQRGHLAPRSAPPTARLAPYATTSPRPIRQTPPSLTWTDPPKPRETLSNTRFLSAGMNPTLTPLSVLFLAAKSLRIKEIAPCPFPGPPLPTCKS</sequence>
<evidence type="ECO:0000313" key="2">
    <source>
        <dbReference type="EMBL" id="KAF7476600.1"/>
    </source>
</evidence>
<dbReference type="AlphaFoldDB" id="A0A5E4BPS8"/>
<dbReference type="Proteomes" id="UP000335636">
    <property type="component" value="Unassembled WGS sequence"/>
</dbReference>
<feature type="compositionally biased region" description="Polar residues" evidence="1">
    <location>
        <begin position="151"/>
        <end position="167"/>
    </location>
</feature>
<feature type="region of interest" description="Disordered" evidence="1">
    <location>
        <begin position="26"/>
        <end position="173"/>
    </location>
</feature>
<reference evidence="2" key="2">
    <citation type="submission" date="2020-08" db="EMBL/GenBank/DDBJ databases">
        <authorList>
            <person name="Shumante A."/>
            <person name="Zimin A.V."/>
            <person name="Puiu D."/>
            <person name="Salzberg S.L."/>
        </authorList>
    </citation>
    <scope>NUCLEOTIDE SEQUENCE</scope>
    <source>
        <strain evidence="2">WC2-LM</strain>
        <tissue evidence="2">Liver</tissue>
    </source>
</reference>